<keyword evidence="2 5" id="KW-0328">Glycosyltransferase</keyword>
<organism evidence="5 6">
    <name type="scientific">Brachybacterium tyrofermentans</name>
    <dbReference type="NCBI Taxonomy" id="47848"/>
    <lineage>
        <taxon>Bacteria</taxon>
        <taxon>Bacillati</taxon>
        <taxon>Actinomycetota</taxon>
        <taxon>Actinomycetes</taxon>
        <taxon>Micrococcales</taxon>
        <taxon>Dermabacteraceae</taxon>
        <taxon>Brachybacterium</taxon>
    </lineage>
</organism>
<gene>
    <name evidence="5" type="ORF">ACFPK8_01115</name>
</gene>
<dbReference type="EC" id="2.4.-.-" evidence="5"/>
<keyword evidence="3 5" id="KW-0808">Transferase</keyword>
<evidence type="ECO:0000256" key="3">
    <source>
        <dbReference type="ARBA" id="ARBA00022679"/>
    </source>
</evidence>
<evidence type="ECO:0000259" key="4">
    <source>
        <dbReference type="Pfam" id="PF00535"/>
    </source>
</evidence>
<proteinExistence type="inferred from homology"/>
<comment type="caution">
    <text evidence="5">The sequence shown here is derived from an EMBL/GenBank/DDBJ whole genome shotgun (WGS) entry which is preliminary data.</text>
</comment>
<dbReference type="EMBL" id="JBHSLN010000004">
    <property type="protein sequence ID" value="MFC5296104.1"/>
    <property type="molecule type" value="Genomic_DNA"/>
</dbReference>
<evidence type="ECO:0000256" key="2">
    <source>
        <dbReference type="ARBA" id="ARBA00022676"/>
    </source>
</evidence>
<dbReference type="GO" id="GO:0016757">
    <property type="term" value="F:glycosyltransferase activity"/>
    <property type="evidence" value="ECO:0007669"/>
    <property type="project" value="UniProtKB-KW"/>
</dbReference>
<evidence type="ECO:0000313" key="6">
    <source>
        <dbReference type="Proteomes" id="UP001595937"/>
    </source>
</evidence>
<dbReference type="PANTHER" id="PTHR43685">
    <property type="entry name" value="GLYCOSYLTRANSFERASE"/>
    <property type="match status" value="1"/>
</dbReference>
<dbReference type="InterPro" id="IPR029044">
    <property type="entry name" value="Nucleotide-diphossugar_trans"/>
</dbReference>
<dbReference type="Pfam" id="PF00535">
    <property type="entry name" value="Glycos_transf_2"/>
    <property type="match status" value="1"/>
</dbReference>
<evidence type="ECO:0000256" key="1">
    <source>
        <dbReference type="ARBA" id="ARBA00006739"/>
    </source>
</evidence>
<dbReference type="GeneID" id="303295979"/>
<sequence length="305" mass="33862">MTAPRGAPASDRGTPPFVVLMPLWGRDVPERVELAITSATLAQQLRPDLLLLTVDGPLPAGLEDLVARVLDGEFGPAEVLRHDAHRGVAAALQDGLEASPHELVARADADDICRPERFALQIPRMQGGAGAEKSPAAARASAALAPLDLLGGSMREFNDRIAPGEGPLRSRPLEHDQIVEYLPHHSPFHHPTVVMRRSVALAVGGYRVLPLLEDYWLWERMMLGGARMGNIDEVVVDYRVDEDLFARRGGWRLYSSDLFLQRRFVLDLVTTPFQFLRNLVLRGVYRFIPGQLRRIGYRKFIESSA</sequence>
<dbReference type="SUPFAM" id="SSF53448">
    <property type="entry name" value="Nucleotide-diphospho-sugar transferases"/>
    <property type="match status" value="1"/>
</dbReference>
<protein>
    <submittedName>
        <fullName evidence="5">Glycosyltransferase</fullName>
        <ecNumber evidence="5">2.4.-.-</ecNumber>
    </submittedName>
</protein>
<evidence type="ECO:0000313" key="5">
    <source>
        <dbReference type="EMBL" id="MFC5296104.1"/>
    </source>
</evidence>
<name>A0ABW0FBL0_9MICO</name>
<comment type="similarity">
    <text evidence="1">Belongs to the glycosyltransferase 2 family.</text>
</comment>
<dbReference type="InterPro" id="IPR050834">
    <property type="entry name" value="Glycosyltransf_2"/>
</dbReference>
<feature type="domain" description="Glycosyltransferase 2-like" evidence="4">
    <location>
        <begin position="37"/>
        <end position="127"/>
    </location>
</feature>
<dbReference type="RefSeq" id="WP_343922205.1">
    <property type="nucleotide sequence ID" value="NZ_BAAAIR010000007.1"/>
</dbReference>
<keyword evidence="6" id="KW-1185">Reference proteome</keyword>
<accession>A0ABW0FBL0</accession>
<dbReference type="Proteomes" id="UP001595937">
    <property type="component" value="Unassembled WGS sequence"/>
</dbReference>
<dbReference type="InterPro" id="IPR001173">
    <property type="entry name" value="Glyco_trans_2-like"/>
</dbReference>
<dbReference type="Gene3D" id="3.90.550.10">
    <property type="entry name" value="Spore Coat Polysaccharide Biosynthesis Protein SpsA, Chain A"/>
    <property type="match status" value="1"/>
</dbReference>
<reference evidence="6" key="1">
    <citation type="journal article" date="2019" name="Int. J. Syst. Evol. Microbiol.">
        <title>The Global Catalogue of Microorganisms (GCM) 10K type strain sequencing project: providing services to taxonomists for standard genome sequencing and annotation.</title>
        <authorList>
            <consortium name="The Broad Institute Genomics Platform"/>
            <consortium name="The Broad Institute Genome Sequencing Center for Infectious Disease"/>
            <person name="Wu L."/>
            <person name="Ma J."/>
        </authorList>
    </citation>
    <scope>NUCLEOTIDE SEQUENCE [LARGE SCALE GENOMIC DNA]</scope>
    <source>
        <strain evidence="6">CGMCC 1.16455</strain>
    </source>
</reference>
<dbReference type="PANTHER" id="PTHR43685:SF5">
    <property type="entry name" value="GLYCOSYLTRANSFERASE EPSE-RELATED"/>
    <property type="match status" value="1"/>
</dbReference>